<keyword evidence="2" id="KW-1185">Reference proteome</keyword>
<reference evidence="1" key="1">
    <citation type="submission" date="2021-03" db="EMBL/GenBank/DDBJ databases">
        <authorList>
            <person name="Tagirdzhanova G."/>
        </authorList>
    </citation>
    <scope>NUCLEOTIDE SEQUENCE</scope>
</reference>
<sequence length="187" mass="21173">MLNADDNPAVASSITRSIASYYIGSLNNSSWVPEWPKPGSNRLTDRACRDSVYPHAPAWNIQPAAGLPAYAGKYHNAGYGNLEISLYRNPEDSSKAQRLKIGPMMGFDGLTFEVAFEHFNGEFWLGKAYILEHNSHKVYHMWHPEVCIRIETVVDYNGKVQRVGMDLRQEQLNGPLVWFDKVDSELQ</sequence>
<dbReference type="EMBL" id="CAJPDQ010000018">
    <property type="protein sequence ID" value="CAF9922288.1"/>
    <property type="molecule type" value="Genomic_DNA"/>
</dbReference>
<gene>
    <name evidence="1" type="ORF">GOMPHAMPRED_002512</name>
</gene>
<comment type="caution">
    <text evidence="1">The sequence shown here is derived from an EMBL/GenBank/DDBJ whole genome shotgun (WGS) entry which is preliminary data.</text>
</comment>
<proteinExistence type="predicted"/>
<dbReference type="AlphaFoldDB" id="A0A8H3FHZ6"/>
<protein>
    <submittedName>
        <fullName evidence="1">Uncharacterized protein</fullName>
    </submittedName>
</protein>
<evidence type="ECO:0000313" key="2">
    <source>
        <dbReference type="Proteomes" id="UP000664169"/>
    </source>
</evidence>
<organism evidence="1 2">
    <name type="scientific">Gomphillus americanus</name>
    <dbReference type="NCBI Taxonomy" id="1940652"/>
    <lineage>
        <taxon>Eukaryota</taxon>
        <taxon>Fungi</taxon>
        <taxon>Dikarya</taxon>
        <taxon>Ascomycota</taxon>
        <taxon>Pezizomycotina</taxon>
        <taxon>Lecanoromycetes</taxon>
        <taxon>OSLEUM clade</taxon>
        <taxon>Ostropomycetidae</taxon>
        <taxon>Ostropales</taxon>
        <taxon>Graphidaceae</taxon>
        <taxon>Gomphilloideae</taxon>
        <taxon>Gomphillus</taxon>
    </lineage>
</organism>
<evidence type="ECO:0000313" key="1">
    <source>
        <dbReference type="EMBL" id="CAF9922288.1"/>
    </source>
</evidence>
<dbReference type="Proteomes" id="UP000664169">
    <property type="component" value="Unassembled WGS sequence"/>
</dbReference>
<name>A0A8H3FHZ6_9LECA</name>
<accession>A0A8H3FHZ6</accession>
<dbReference type="Gene3D" id="2.40.128.600">
    <property type="match status" value="1"/>
</dbReference>